<gene>
    <name evidence="4" type="ORF">GCM10009613_26940</name>
</gene>
<dbReference type="Gene3D" id="1.10.10.1320">
    <property type="entry name" value="Anti-sigma factor, zinc-finger domain"/>
    <property type="match status" value="1"/>
</dbReference>
<feature type="domain" description="Putative zinc-finger" evidence="3">
    <location>
        <begin position="9"/>
        <end position="43"/>
    </location>
</feature>
<organism evidence="4 5">
    <name type="scientific">Pseudonocardia kongjuensis</name>
    <dbReference type="NCBI Taxonomy" id="102227"/>
    <lineage>
        <taxon>Bacteria</taxon>
        <taxon>Bacillati</taxon>
        <taxon>Actinomycetota</taxon>
        <taxon>Actinomycetes</taxon>
        <taxon>Pseudonocardiales</taxon>
        <taxon>Pseudonocardiaceae</taxon>
        <taxon>Pseudonocardia</taxon>
    </lineage>
</organism>
<dbReference type="InterPro" id="IPR027383">
    <property type="entry name" value="Znf_put"/>
</dbReference>
<proteinExistence type="predicted"/>
<reference evidence="4 5" key="1">
    <citation type="journal article" date="2019" name="Int. J. Syst. Evol. Microbiol.">
        <title>The Global Catalogue of Microorganisms (GCM) 10K type strain sequencing project: providing services to taxonomists for standard genome sequencing and annotation.</title>
        <authorList>
            <consortium name="The Broad Institute Genomics Platform"/>
            <consortium name="The Broad Institute Genome Sequencing Center for Infectious Disease"/>
            <person name="Wu L."/>
            <person name="Ma J."/>
        </authorList>
    </citation>
    <scope>NUCLEOTIDE SEQUENCE [LARGE SCALE GENOMIC DNA]</scope>
    <source>
        <strain evidence="4 5">JCM 11896</strain>
    </source>
</reference>
<dbReference type="Proteomes" id="UP001501414">
    <property type="component" value="Unassembled WGS sequence"/>
</dbReference>
<evidence type="ECO:0000259" key="3">
    <source>
        <dbReference type="Pfam" id="PF13490"/>
    </source>
</evidence>
<keyword evidence="1" id="KW-0805">Transcription regulation</keyword>
<keyword evidence="5" id="KW-1185">Reference proteome</keyword>
<sequence>MDDSEGMDCQQCRDVVSASLDDEATPAERTDADAHLSGCDECRRYAASAERVTRLGRVRPIGDVPDVVTPLLASLGIALPDPPEPAVPAVPELTCHSGGCCAASEPAAAAAPRSACGCPATCGCGCQQGAACRCSTRAA</sequence>
<evidence type="ECO:0000256" key="1">
    <source>
        <dbReference type="ARBA" id="ARBA00023015"/>
    </source>
</evidence>
<dbReference type="Pfam" id="PF13490">
    <property type="entry name" value="zf-HC2"/>
    <property type="match status" value="1"/>
</dbReference>
<evidence type="ECO:0000313" key="4">
    <source>
        <dbReference type="EMBL" id="GAA1388893.1"/>
    </source>
</evidence>
<keyword evidence="2" id="KW-0804">Transcription</keyword>
<protein>
    <recommendedName>
        <fullName evidence="3">Putative zinc-finger domain-containing protein</fullName>
    </recommendedName>
</protein>
<accession>A0ABN1XSB3</accession>
<dbReference type="EMBL" id="BAAAJK010000009">
    <property type="protein sequence ID" value="GAA1388893.1"/>
    <property type="molecule type" value="Genomic_DNA"/>
</dbReference>
<dbReference type="InterPro" id="IPR041916">
    <property type="entry name" value="Anti_sigma_zinc_sf"/>
</dbReference>
<evidence type="ECO:0000313" key="5">
    <source>
        <dbReference type="Proteomes" id="UP001501414"/>
    </source>
</evidence>
<name>A0ABN1XSB3_9PSEU</name>
<comment type="caution">
    <text evidence="4">The sequence shown here is derived from an EMBL/GenBank/DDBJ whole genome shotgun (WGS) entry which is preliminary data.</text>
</comment>
<evidence type="ECO:0000256" key="2">
    <source>
        <dbReference type="ARBA" id="ARBA00023163"/>
    </source>
</evidence>